<protein>
    <submittedName>
        <fullName evidence="2">Uncharacterized protein</fullName>
    </submittedName>
</protein>
<evidence type="ECO:0000256" key="1">
    <source>
        <dbReference type="SAM" id="MobiDB-lite"/>
    </source>
</evidence>
<organism evidence="2 3">
    <name type="scientific">Pseudomonas tructae</name>
    <dbReference type="NCBI Taxonomy" id="2518644"/>
    <lineage>
        <taxon>Bacteria</taxon>
        <taxon>Pseudomonadati</taxon>
        <taxon>Pseudomonadota</taxon>
        <taxon>Gammaproteobacteria</taxon>
        <taxon>Pseudomonadales</taxon>
        <taxon>Pseudomonadaceae</taxon>
        <taxon>Pseudomonas</taxon>
    </lineage>
</organism>
<dbReference type="EMBL" id="CP035952">
    <property type="protein sequence ID" value="QBF27127.1"/>
    <property type="molecule type" value="Genomic_DNA"/>
</dbReference>
<dbReference type="AlphaFoldDB" id="A0A411MK33"/>
<proteinExistence type="predicted"/>
<dbReference type="Proteomes" id="UP000291130">
    <property type="component" value="Chromosome"/>
</dbReference>
<reference evidence="2 3" key="1">
    <citation type="submission" date="2019-02" db="EMBL/GenBank/DDBJ databases">
        <title>Complete genome sequence of Pseudomonas sp. SNU WT1 isolated from rainbow trout.</title>
        <authorList>
            <person name="Oh W.T."/>
            <person name="Park S.C."/>
        </authorList>
    </citation>
    <scope>NUCLEOTIDE SEQUENCE [LARGE SCALE GENOMIC DNA]</scope>
    <source>
        <strain evidence="2 3">SNU WT1</strain>
    </source>
</reference>
<accession>A0A411MK33</accession>
<gene>
    <name evidence="2" type="ORF">EXN22_16015</name>
</gene>
<feature type="compositionally biased region" description="Acidic residues" evidence="1">
    <location>
        <begin position="39"/>
        <end position="68"/>
    </location>
</feature>
<sequence>MNDDDLDIHEPEHDHLLDHEFFEDDDSLQEEVNPLFDPHDDDEEEGTAERAEDDDAFWDEGVDTLDDL</sequence>
<evidence type="ECO:0000313" key="3">
    <source>
        <dbReference type="Proteomes" id="UP000291130"/>
    </source>
</evidence>
<keyword evidence="3" id="KW-1185">Reference proteome</keyword>
<dbReference type="KEGG" id="ptk:EXN22_16015"/>
<feature type="region of interest" description="Disordered" evidence="1">
    <location>
        <begin position="31"/>
        <end position="68"/>
    </location>
</feature>
<dbReference type="OrthoDB" id="7031240at2"/>
<evidence type="ECO:0000313" key="2">
    <source>
        <dbReference type="EMBL" id="QBF27127.1"/>
    </source>
</evidence>
<name>A0A411MK33_9PSED</name>